<evidence type="ECO:0000313" key="3">
    <source>
        <dbReference type="Proteomes" id="UP000002071"/>
    </source>
</evidence>
<reference evidence="2 3" key="1">
    <citation type="journal article" date="2009" name="Stand. Genomic Sci.">
        <title>Complete genome sequence of Halorhabdus utahensis type strain (AX-2).</title>
        <authorList>
            <person name="Anderson I."/>
            <person name="Tindall B.J."/>
            <person name="Pomrenke H."/>
            <person name="Goker M."/>
            <person name="Lapidus A."/>
            <person name="Nolan M."/>
            <person name="Copeland A."/>
            <person name="Glavina Del Rio T."/>
            <person name="Chen F."/>
            <person name="Tice H."/>
            <person name="Cheng J.F."/>
            <person name="Lucas S."/>
            <person name="Chertkov O."/>
            <person name="Bruce D."/>
            <person name="Brettin T."/>
            <person name="Detter J.C."/>
            <person name="Han C."/>
            <person name="Goodwin L."/>
            <person name="Land M."/>
            <person name="Hauser L."/>
            <person name="Chang Y.J."/>
            <person name="Jeffries C.D."/>
            <person name="Pitluck S."/>
            <person name="Pati A."/>
            <person name="Mavromatis K."/>
            <person name="Ivanova N."/>
            <person name="Ovchinnikova G."/>
            <person name="Chen A."/>
            <person name="Palaniappan K."/>
            <person name="Chain P."/>
            <person name="Rohde M."/>
            <person name="Bristow J."/>
            <person name="Eisen J.A."/>
            <person name="Markowitz V."/>
            <person name="Hugenholtz P."/>
            <person name="Kyrpides N.C."/>
            <person name="Klenk H.P."/>
        </authorList>
    </citation>
    <scope>NUCLEOTIDE SEQUENCE [LARGE SCALE GENOMIC DNA]</scope>
    <source>
        <strain evidence="3">DSM 12940 / JCM 11049 / AX-2</strain>
    </source>
</reference>
<organism evidence="2 3">
    <name type="scientific">Halorhabdus utahensis (strain DSM 12940 / JCM 11049 / AX-2)</name>
    <dbReference type="NCBI Taxonomy" id="519442"/>
    <lineage>
        <taxon>Archaea</taxon>
        <taxon>Methanobacteriati</taxon>
        <taxon>Methanobacteriota</taxon>
        <taxon>Stenosarchaea group</taxon>
        <taxon>Halobacteria</taxon>
        <taxon>Halobacteriales</taxon>
        <taxon>Haloarculaceae</taxon>
        <taxon>Halorhabdus</taxon>
    </lineage>
</organism>
<sequence length="471" mass="50548">MPLVPERPDHNDRSPDRSARLPMTLHRRRFLELGAAATTVALGGCLGFGDGPPLYTEWIPVRDGGVRVGYLDFSIASEAENGDELLPLILPAEANSSSRQVLTEVSGFDDIDDPLLTWPLEVGGRLVAGAFLSVAVSGLGYLVDPERPDRGIEELFMADTVAVGRGEIDLSEATETLRSGAEGMVGGVPFEETGTVEDFTLYEPTGDGELDGVTAISEQAVLVADTREEIRRVVETAGGDRTRAIEDGTTFEWLVEAAGDGHLAGGWVGPVDLETVYFGDPAERPVDELLRPDDDVLGSVTFDADDSEVTAELAARRPLTDSAAEQFESRLGSASEDRSISIEDEQVTATGTYSEGVLDFELTSPDRTTTTRPDPSEPVDPPEAVAQAVPADAFEFDYEAEKDRVKVGITKDLNVEKVVFEAVVSGYEASTTTPQADMYMYLYVDPDGDTVAVTVTVDGTSGVVARREFPE</sequence>
<protein>
    <submittedName>
        <fullName evidence="2">Uncharacterized protein</fullName>
    </submittedName>
</protein>
<evidence type="ECO:0000313" key="2">
    <source>
        <dbReference type="EMBL" id="ACV11916.1"/>
    </source>
</evidence>
<accession>C7NRI0</accession>
<evidence type="ECO:0000256" key="1">
    <source>
        <dbReference type="SAM" id="MobiDB-lite"/>
    </source>
</evidence>
<dbReference type="Proteomes" id="UP000002071">
    <property type="component" value="Chromosome"/>
</dbReference>
<name>C7NRI0_HALUD</name>
<dbReference type="EMBL" id="CP001687">
    <property type="protein sequence ID" value="ACV11916.1"/>
    <property type="molecule type" value="Genomic_DNA"/>
</dbReference>
<dbReference type="STRING" id="519442.Huta_1744"/>
<feature type="region of interest" description="Disordered" evidence="1">
    <location>
        <begin position="328"/>
        <end position="383"/>
    </location>
</feature>
<dbReference type="KEGG" id="hut:Huta_1744"/>
<feature type="compositionally biased region" description="Low complexity" evidence="1">
    <location>
        <begin position="363"/>
        <end position="373"/>
    </location>
</feature>
<keyword evidence="3" id="KW-1185">Reference proteome</keyword>
<proteinExistence type="predicted"/>
<dbReference type="eggNOG" id="arCOG08134">
    <property type="taxonomic scope" value="Archaea"/>
</dbReference>
<gene>
    <name evidence="2" type="ordered locus">Huta_1744</name>
</gene>
<dbReference type="AlphaFoldDB" id="C7NRI0"/>
<dbReference type="HOGENOM" id="CLU_606386_0_0_2"/>